<name>A0A409XD62_PSICY</name>
<evidence type="ECO:0000313" key="4">
    <source>
        <dbReference type="Proteomes" id="UP000283269"/>
    </source>
</evidence>
<dbReference type="InParanoid" id="A0A409XD62"/>
<sequence length="697" mass="77931">NTIRSLSTLTSLSSTPFDKRRPPSSLSNFEFIDKSQPDTPFEHTPSTSPTKQVFTAPPPPPPQQETMTTEQVALFHGDKDEENPEDFLCSFFRQMGTSTDDVKKQQFPNFLQADSVADDWFEDLPTNSKAKWGNIEAAFRLRWPRKKAAKKTTEEYEEEIQDLQLKMEDLGKKEKVAGREVYTQIAWADKMAAIIRGAKLENTTTYIGQIQKNLPTLLREKIGAGHASWTVFLQAIRNVNINHIRDGVDIWKKEQAEQDAIKKHIGQLEKLQMGAFSIGNKPPSPNPVPRYTASATTNPFTSNSGGRSNLFTQPQATATTYSPRPPPTQAERATLQVQLSKYPQHPDTEAGWQAHQAQQVDWVKTYGLGTRVTESTPYPLRPALENSRQEEFEVEVTDPAHITIPNVDSTFSESNIVNLYAIRLHGPQGEIIRVWALFDNGAMREIMSTAMFEKSKHRLGKLLPSSLVLQMADGSTVKSSARWEGEIEVGGVHVNGSFEVFDSRGNSDFLLGKTLLKSFKAVHNYDTDEVKVEGVDGSAVLENQVEIMEAQEQENPQIGTPILKVEGVDGSAVLENQVEIMEAQEQENPQIGTPICVVTEEEQYTNEEGPIAEINVETLKSNQSLFTRMTNPQKPERVKEILHLVTIGDDLTKDQRLQVQELICSFADIFALSVQEVKQVENAVHQLDISPGATFSK</sequence>
<feature type="compositionally biased region" description="Polar residues" evidence="2">
    <location>
        <begin position="44"/>
        <end position="53"/>
    </location>
</feature>
<dbReference type="OrthoDB" id="2678560at2759"/>
<organism evidence="3 4">
    <name type="scientific">Psilocybe cyanescens</name>
    <dbReference type="NCBI Taxonomy" id="93625"/>
    <lineage>
        <taxon>Eukaryota</taxon>
        <taxon>Fungi</taxon>
        <taxon>Dikarya</taxon>
        <taxon>Basidiomycota</taxon>
        <taxon>Agaricomycotina</taxon>
        <taxon>Agaricomycetes</taxon>
        <taxon>Agaricomycetidae</taxon>
        <taxon>Agaricales</taxon>
        <taxon>Agaricineae</taxon>
        <taxon>Strophariaceae</taxon>
        <taxon>Psilocybe</taxon>
    </lineage>
</organism>
<feature type="non-terminal residue" evidence="3">
    <location>
        <position position="1"/>
    </location>
</feature>
<keyword evidence="4" id="KW-1185">Reference proteome</keyword>
<feature type="non-terminal residue" evidence="3">
    <location>
        <position position="697"/>
    </location>
</feature>
<accession>A0A409XD62</accession>
<protein>
    <recommendedName>
        <fullName evidence="5">Retrotransposon gag domain-containing protein</fullName>
    </recommendedName>
</protein>
<evidence type="ECO:0008006" key="5">
    <source>
        <dbReference type="Google" id="ProtNLM"/>
    </source>
</evidence>
<dbReference type="Proteomes" id="UP000283269">
    <property type="component" value="Unassembled WGS sequence"/>
</dbReference>
<evidence type="ECO:0000256" key="2">
    <source>
        <dbReference type="SAM" id="MobiDB-lite"/>
    </source>
</evidence>
<gene>
    <name evidence="3" type="ORF">CVT25_008544</name>
</gene>
<reference evidence="3 4" key="1">
    <citation type="journal article" date="2018" name="Evol. Lett.">
        <title>Horizontal gene cluster transfer increased hallucinogenic mushroom diversity.</title>
        <authorList>
            <person name="Reynolds H.T."/>
            <person name="Vijayakumar V."/>
            <person name="Gluck-Thaler E."/>
            <person name="Korotkin H.B."/>
            <person name="Matheny P.B."/>
            <person name="Slot J.C."/>
        </authorList>
    </citation>
    <scope>NUCLEOTIDE SEQUENCE [LARGE SCALE GENOMIC DNA]</scope>
    <source>
        <strain evidence="3 4">2631</strain>
    </source>
</reference>
<keyword evidence="1" id="KW-0175">Coiled coil</keyword>
<comment type="caution">
    <text evidence="3">The sequence shown here is derived from an EMBL/GenBank/DDBJ whole genome shotgun (WGS) entry which is preliminary data.</text>
</comment>
<evidence type="ECO:0000313" key="3">
    <source>
        <dbReference type="EMBL" id="PPQ88748.1"/>
    </source>
</evidence>
<dbReference type="AlphaFoldDB" id="A0A409XD62"/>
<feature type="region of interest" description="Disordered" evidence="2">
    <location>
        <begin position="1"/>
        <end position="66"/>
    </location>
</feature>
<proteinExistence type="predicted"/>
<feature type="coiled-coil region" evidence="1">
    <location>
        <begin position="146"/>
        <end position="173"/>
    </location>
</feature>
<dbReference type="EMBL" id="NHYD01002037">
    <property type="protein sequence ID" value="PPQ88748.1"/>
    <property type="molecule type" value="Genomic_DNA"/>
</dbReference>
<feature type="compositionally biased region" description="Low complexity" evidence="2">
    <location>
        <begin position="1"/>
        <end position="15"/>
    </location>
</feature>
<evidence type="ECO:0000256" key="1">
    <source>
        <dbReference type="SAM" id="Coils"/>
    </source>
</evidence>
<dbReference type="InterPro" id="IPR021109">
    <property type="entry name" value="Peptidase_aspartic_dom_sf"/>
</dbReference>
<dbReference type="Gene3D" id="2.40.70.10">
    <property type="entry name" value="Acid Proteases"/>
    <property type="match status" value="1"/>
</dbReference>